<sequence>MIPLLWLGASLLLALGEIIVADLSLLMLAGGALAAAGSSQLGAPLWVDVAVFAVVSVALVLTVRPMLRRRMAVGDKSSELESRPELLPGKDAVVIEDVSASAGLIKVGGDLWSARALVPGENFAAQQRVTIVEISGNTAVVDKTI</sequence>
<dbReference type="Proteomes" id="UP000058446">
    <property type="component" value="Chromosome"/>
</dbReference>
<dbReference type="GO" id="GO:0005886">
    <property type="term" value="C:plasma membrane"/>
    <property type="evidence" value="ECO:0007669"/>
    <property type="project" value="TreeGrafter"/>
</dbReference>
<organism evidence="7 8">
    <name type="scientific">Corynebacterium lactis RW2-5</name>
    <dbReference type="NCBI Taxonomy" id="1408189"/>
    <lineage>
        <taxon>Bacteria</taxon>
        <taxon>Bacillati</taxon>
        <taxon>Actinomycetota</taxon>
        <taxon>Actinomycetes</taxon>
        <taxon>Mycobacteriales</taxon>
        <taxon>Corynebacteriaceae</taxon>
        <taxon>Corynebacterium</taxon>
    </lineage>
</organism>
<dbReference type="InterPro" id="IPR012340">
    <property type="entry name" value="NA-bd_OB-fold"/>
</dbReference>
<keyword evidence="4 5" id="KW-0472">Membrane</keyword>
<dbReference type="InterPro" id="IPR002810">
    <property type="entry name" value="NfeD-like_C"/>
</dbReference>
<evidence type="ECO:0000313" key="8">
    <source>
        <dbReference type="Proteomes" id="UP000058446"/>
    </source>
</evidence>
<comment type="subcellular location">
    <subcellularLocation>
        <location evidence="1">Membrane</location>
        <topology evidence="1">Multi-pass membrane protein</topology>
    </subcellularLocation>
</comment>
<dbReference type="InterPro" id="IPR052165">
    <property type="entry name" value="Membrane_assoc_protease"/>
</dbReference>
<dbReference type="RefSeq" id="WP_053412168.1">
    <property type="nucleotide sequence ID" value="NZ_CP006841.1"/>
</dbReference>
<dbReference type="Gene3D" id="2.40.50.140">
    <property type="entry name" value="Nucleic acid-binding proteins"/>
    <property type="match status" value="1"/>
</dbReference>
<gene>
    <name evidence="7" type="ORF">CLAC_06345</name>
</gene>
<keyword evidence="8" id="KW-1185">Reference proteome</keyword>
<evidence type="ECO:0000256" key="3">
    <source>
        <dbReference type="ARBA" id="ARBA00022989"/>
    </source>
</evidence>
<evidence type="ECO:0000256" key="1">
    <source>
        <dbReference type="ARBA" id="ARBA00004141"/>
    </source>
</evidence>
<dbReference type="STRING" id="1408189.CLAC_06345"/>
<protein>
    <submittedName>
        <fullName evidence="7">Membrane protein</fullName>
    </submittedName>
</protein>
<proteinExistence type="predicted"/>
<dbReference type="AlphaFoldDB" id="A0A0K2H0F4"/>
<dbReference type="PATRIC" id="fig|1408189.4.peg.1261"/>
<feature type="domain" description="NfeD-like C-terminal" evidence="6">
    <location>
        <begin position="85"/>
        <end position="143"/>
    </location>
</feature>
<dbReference type="OrthoDB" id="9792945at2"/>
<evidence type="ECO:0000256" key="2">
    <source>
        <dbReference type="ARBA" id="ARBA00022692"/>
    </source>
</evidence>
<dbReference type="EMBL" id="CP006841">
    <property type="protein sequence ID" value="ALA67413.1"/>
    <property type="molecule type" value="Genomic_DNA"/>
</dbReference>
<keyword evidence="2 5" id="KW-0812">Transmembrane</keyword>
<name>A0A0K2H0F4_9CORY</name>
<dbReference type="PANTHER" id="PTHR33507:SF3">
    <property type="entry name" value="INNER MEMBRANE PROTEIN YBBJ"/>
    <property type="match status" value="1"/>
</dbReference>
<dbReference type="Pfam" id="PF01957">
    <property type="entry name" value="NfeD"/>
    <property type="match status" value="1"/>
</dbReference>
<dbReference type="SUPFAM" id="SSF141322">
    <property type="entry name" value="NfeD domain-like"/>
    <property type="match status" value="1"/>
</dbReference>
<evidence type="ECO:0000259" key="6">
    <source>
        <dbReference type="Pfam" id="PF01957"/>
    </source>
</evidence>
<accession>A0A0K2H0F4</accession>
<evidence type="ECO:0000256" key="4">
    <source>
        <dbReference type="ARBA" id="ARBA00023136"/>
    </source>
</evidence>
<evidence type="ECO:0000256" key="5">
    <source>
        <dbReference type="SAM" id="Phobius"/>
    </source>
</evidence>
<evidence type="ECO:0000313" key="7">
    <source>
        <dbReference type="EMBL" id="ALA67413.1"/>
    </source>
</evidence>
<keyword evidence="3 5" id="KW-1133">Transmembrane helix</keyword>
<feature type="transmembrane region" description="Helical" evidence="5">
    <location>
        <begin position="44"/>
        <end position="63"/>
    </location>
</feature>
<dbReference type="PANTHER" id="PTHR33507">
    <property type="entry name" value="INNER MEMBRANE PROTEIN YBBJ"/>
    <property type="match status" value="1"/>
</dbReference>
<dbReference type="KEGG" id="clw:CLAC_06345"/>
<reference evidence="7 8" key="1">
    <citation type="submission" date="2013-10" db="EMBL/GenBank/DDBJ databases">
        <title>Complete genome sequence of Corynebacterium lactis DSM 45799(T), isolated from raw cow milk.</title>
        <authorList>
            <person name="Ruckert C."/>
            <person name="Albersmeier A."/>
            <person name="Lipski A."/>
            <person name="Kalinowski J."/>
        </authorList>
    </citation>
    <scope>NUCLEOTIDE SEQUENCE [LARGE SCALE GENOMIC DNA]</scope>
    <source>
        <strain evidence="7 8">RW2-5</strain>
    </source>
</reference>